<protein>
    <recommendedName>
        <fullName evidence="4">Oligosaccharide repeat unit polymerase</fullName>
    </recommendedName>
</protein>
<feature type="transmembrane region" description="Helical" evidence="1">
    <location>
        <begin position="419"/>
        <end position="436"/>
    </location>
</feature>
<keyword evidence="1" id="KW-0812">Transmembrane</keyword>
<accession>A0A3S9WNM7</accession>
<proteinExistence type="predicted"/>
<dbReference type="NCBIfam" id="TIGR04370">
    <property type="entry name" value="glyco_rpt_poly"/>
    <property type="match status" value="1"/>
</dbReference>
<feature type="transmembrane region" description="Helical" evidence="1">
    <location>
        <begin position="6"/>
        <end position="28"/>
    </location>
</feature>
<feature type="transmembrane region" description="Helical" evidence="1">
    <location>
        <begin position="180"/>
        <end position="199"/>
    </location>
</feature>
<feature type="transmembrane region" description="Helical" evidence="1">
    <location>
        <begin position="367"/>
        <end position="388"/>
    </location>
</feature>
<gene>
    <name evidence="2" type="ORF">CVS54_03018</name>
</gene>
<evidence type="ECO:0000313" key="2">
    <source>
        <dbReference type="EMBL" id="AZS41659.1"/>
    </source>
</evidence>
<feature type="transmembrane region" description="Helical" evidence="1">
    <location>
        <begin position="395"/>
        <end position="413"/>
    </location>
</feature>
<dbReference type="Proteomes" id="UP000274841">
    <property type="component" value="Chromosome"/>
</dbReference>
<evidence type="ECO:0000313" key="3">
    <source>
        <dbReference type="Proteomes" id="UP000274841"/>
    </source>
</evidence>
<sequence length="442" mass="47084">MTDVSNGVGALVVVAVLIGLTVLTWFIARRAFLPVVVHNAVWAVTLVLVGSGLIAYHGASIAAWGVLLVGMAFFSVGAWGGVALAARKARGADLAPRDHALVSRRVLLILAGAYALGFGVYIWTILQRFGWDAFWFHPETIRGAAESYLAGVPLWARLLMYVGPLLLAILIVPGSVRNGLAWWWRVPAAVLLATSMLALLQRTNLFAGVLLAIAALLLLYARSWRGGAERAWYRRPWVMAVSIAAIGVGALLAFQVLAGALGKTGDVGGNVSPALSASGLSSPFIYLTAGVPAFLSLVDSTNGAWPPVGGPRLVYGDYNPQTLGTAFFEPILGLIPGLRTWESSAPFVDVGTLTNVYTWLEPFYRDWRVVGVALGAAAIGALVAYLYSTRRASPARWWLSALLVSTLFLVTFAQKTNNTLYLVTAAIIVVLGVIGSRRRAAS</sequence>
<feature type="transmembrane region" description="Helical" evidence="1">
    <location>
        <begin position="61"/>
        <end position="85"/>
    </location>
</feature>
<feature type="transmembrane region" description="Helical" evidence="1">
    <location>
        <begin position="35"/>
        <end position="55"/>
    </location>
</feature>
<dbReference type="RefSeq" id="WP_127012578.1">
    <property type="nucleotide sequence ID" value="NZ_CP031422.1"/>
</dbReference>
<reference evidence="2 3" key="1">
    <citation type="submission" date="2018-08" db="EMBL/GenBank/DDBJ databases">
        <title>Microbacterium oxydans strain HG3.</title>
        <authorList>
            <person name="ORTET P."/>
        </authorList>
    </citation>
    <scope>NUCLEOTIDE SEQUENCE [LARGE SCALE GENOMIC DNA]</scope>
    <source>
        <strain evidence="2 3">HG3</strain>
    </source>
</reference>
<name>A0A3S9WNM7_9MICO</name>
<organism evidence="2 3">
    <name type="scientific">Microbacterium oxydans</name>
    <dbReference type="NCBI Taxonomy" id="82380"/>
    <lineage>
        <taxon>Bacteria</taxon>
        <taxon>Bacillati</taxon>
        <taxon>Actinomycetota</taxon>
        <taxon>Actinomycetes</taxon>
        <taxon>Micrococcales</taxon>
        <taxon>Microbacteriaceae</taxon>
        <taxon>Microbacterium</taxon>
    </lineage>
</organism>
<keyword evidence="1" id="KW-1133">Transmembrane helix</keyword>
<evidence type="ECO:0008006" key="4">
    <source>
        <dbReference type="Google" id="ProtNLM"/>
    </source>
</evidence>
<feature type="transmembrane region" description="Helical" evidence="1">
    <location>
        <begin position="106"/>
        <end position="126"/>
    </location>
</feature>
<dbReference type="KEGG" id="moy:CVS54_03018"/>
<feature type="transmembrane region" description="Helical" evidence="1">
    <location>
        <begin position="154"/>
        <end position="173"/>
    </location>
</feature>
<feature type="transmembrane region" description="Helical" evidence="1">
    <location>
        <begin position="205"/>
        <end position="224"/>
    </location>
</feature>
<feature type="transmembrane region" description="Helical" evidence="1">
    <location>
        <begin position="236"/>
        <end position="258"/>
    </location>
</feature>
<dbReference type="EMBL" id="CP031422">
    <property type="protein sequence ID" value="AZS41659.1"/>
    <property type="molecule type" value="Genomic_DNA"/>
</dbReference>
<dbReference type="AlphaFoldDB" id="A0A3S9WNM7"/>
<evidence type="ECO:0000256" key="1">
    <source>
        <dbReference type="SAM" id="Phobius"/>
    </source>
</evidence>
<keyword evidence="1" id="KW-0472">Membrane</keyword>